<evidence type="ECO:0000313" key="1">
    <source>
        <dbReference type="EMBL" id="RYC71803.1"/>
    </source>
</evidence>
<organism evidence="1 2">
    <name type="scientific">Spirosoma sordidisoli</name>
    <dbReference type="NCBI Taxonomy" id="2502893"/>
    <lineage>
        <taxon>Bacteria</taxon>
        <taxon>Pseudomonadati</taxon>
        <taxon>Bacteroidota</taxon>
        <taxon>Cytophagia</taxon>
        <taxon>Cytophagales</taxon>
        <taxon>Cytophagaceae</taxon>
        <taxon>Spirosoma</taxon>
    </lineage>
</organism>
<gene>
    <name evidence="1" type="ORF">EQG79_06655</name>
</gene>
<keyword evidence="2" id="KW-1185">Reference proteome</keyword>
<dbReference type="InterPro" id="IPR015018">
    <property type="entry name" value="DUF1905"/>
</dbReference>
<dbReference type="AlphaFoldDB" id="A0A4Q2UPY7"/>
<dbReference type="Proteomes" id="UP000290407">
    <property type="component" value="Unassembled WGS sequence"/>
</dbReference>
<dbReference type="Pfam" id="PF08922">
    <property type="entry name" value="DUF1905"/>
    <property type="match status" value="1"/>
</dbReference>
<dbReference type="Gene3D" id="2.40.30.100">
    <property type="entry name" value="AF2212/PG0164-like"/>
    <property type="match status" value="1"/>
</dbReference>
<accession>A0A4Q2UPY7</accession>
<dbReference type="EMBL" id="SBLB01000001">
    <property type="protein sequence ID" value="RYC71803.1"/>
    <property type="molecule type" value="Genomic_DNA"/>
</dbReference>
<proteinExistence type="predicted"/>
<name>A0A4Q2UPY7_9BACT</name>
<evidence type="ECO:0000313" key="2">
    <source>
        <dbReference type="Proteomes" id="UP000290407"/>
    </source>
</evidence>
<dbReference type="InterPro" id="IPR037079">
    <property type="entry name" value="AF2212/PG0164-like_sf"/>
</dbReference>
<dbReference type="Pfam" id="PF13376">
    <property type="entry name" value="OmdA"/>
    <property type="match status" value="1"/>
</dbReference>
<protein>
    <submittedName>
        <fullName evidence="1">DUF1905 domain-containing protein</fullName>
    </submittedName>
</protein>
<comment type="caution">
    <text evidence="1">The sequence shown here is derived from an EMBL/GenBank/DDBJ whole genome shotgun (WGS) entry which is preliminary data.</text>
</comment>
<dbReference type="SUPFAM" id="SSF141694">
    <property type="entry name" value="AF2212/PG0164-like"/>
    <property type="match status" value="1"/>
</dbReference>
<dbReference type="RefSeq" id="WP_077920869.1">
    <property type="nucleotide sequence ID" value="NZ_SBLB01000001.1"/>
</dbReference>
<reference evidence="1 2" key="1">
    <citation type="submission" date="2019-01" db="EMBL/GenBank/DDBJ databases">
        <title>Spirosoma flava sp. nov., a propanil-degrading bacterium isolated from herbicide-contaminated soil.</title>
        <authorList>
            <person name="Zhang L."/>
            <person name="Jiang J.-D."/>
        </authorList>
    </citation>
    <scope>NUCLEOTIDE SEQUENCE [LARGE SCALE GENOMIC DNA]</scope>
    <source>
        <strain evidence="1 2">TY50</strain>
    </source>
</reference>
<sequence length="176" mass="19427">MTCTFTALLQRFEQKGEKTGWTYIEIPSHVSDALSPGQRTSFRVKGTLDALAIKFVALLPMGQAGGADSAFIMPVNADMRRGIRKEEGATVRVELALDTDSMPLSPDLLACLDDEPAALAFFNTLPKGHQTYFSNWIEDAKTIDTKTKRITQAVTGLSMGLGYGEMVRYFKKLRND</sequence>